<feature type="domain" description="PAS" evidence="13">
    <location>
        <begin position="333"/>
        <end position="403"/>
    </location>
</feature>
<dbReference type="Pfam" id="PF00512">
    <property type="entry name" value="HisKA"/>
    <property type="match status" value="1"/>
</dbReference>
<dbReference type="InterPro" id="IPR000700">
    <property type="entry name" value="PAS-assoc_C"/>
</dbReference>
<dbReference type="InterPro" id="IPR004358">
    <property type="entry name" value="Sig_transdc_His_kin-like_C"/>
</dbReference>
<dbReference type="OrthoDB" id="9806821at2"/>
<dbReference type="InterPro" id="IPR003594">
    <property type="entry name" value="HATPase_dom"/>
</dbReference>
<comment type="catalytic activity">
    <reaction evidence="1">
        <text>ATP + protein L-histidine = ADP + protein N-phospho-L-histidine.</text>
        <dbReference type="EC" id="2.7.13.3"/>
    </reaction>
</comment>
<keyword evidence="6" id="KW-0418">Kinase</keyword>
<dbReference type="PROSITE" id="PS50109">
    <property type="entry name" value="HIS_KIN"/>
    <property type="match status" value="1"/>
</dbReference>
<feature type="domain" description="Histidine kinase" evidence="11">
    <location>
        <begin position="479"/>
        <end position="702"/>
    </location>
</feature>
<comment type="caution">
    <text evidence="15">The sequence shown here is derived from an EMBL/GenBank/DDBJ whole genome shotgun (WGS) entry which is preliminary data.</text>
</comment>
<dbReference type="EC" id="2.7.13.3" evidence="2"/>
<dbReference type="InterPro" id="IPR003661">
    <property type="entry name" value="HisK_dim/P_dom"/>
</dbReference>
<dbReference type="InterPro" id="IPR012437">
    <property type="entry name" value="DUF1638"/>
</dbReference>
<evidence type="ECO:0000256" key="9">
    <source>
        <dbReference type="PROSITE-ProRule" id="PRU00169"/>
    </source>
</evidence>
<dbReference type="Pfam" id="PF13426">
    <property type="entry name" value="PAS_9"/>
    <property type="match status" value="1"/>
</dbReference>
<evidence type="ECO:0000313" key="15">
    <source>
        <dbReference type="EMBL" id="KIX13227.1"/>
    </source>
</evidence>
<dbReference type="Proteomes" id="UP000032233">
    <property type="component" value="Unassembled WGS sequence"/>
</dbReference>
<dbReference type="EMBL" id="AZAC01000017">
    <property type="protein sequence ID" value="KIX13227.1"/>
    <property type="molecule type" value="Genomic_DNA"/>
</dbReference>
<feature type="domain" description="PAC" evidence="14">
    <location>
        <begin position="406"/>
        <end position="458"/>
    </location>
</feature>
<keyword evidence="16" id="KW-1185">Reference proteome</keyword>
<dbReference type="Gene3D" id="3.30.450.20">
    <property type="entry name" value="PAS domain"/>
    <property type="match status" value="1"/>
</dbReference>
<dbReference type="SMART" id="SM00387">
    <property type="entry name" value="HATPase_c"/>
    <property type="match status" value="1"/>
</dbReference>
<name>A0A0D2GE13_9BACT</name>
<sequence length="841" mass="93107">MVMADKLRIWCCPHFKDEVEAIVASSPLLSSAEITTYPFSCLQIGQNGRGKIDFSSNGSDYRDLIIGGGCLNKSIAKDLGLDLSGSLVPDQCFYLVTSKVLVDDYLAKGAYLLTPGWLKNWQKQIADWGFDQKTAREFFRETTKKLVLLETGVRDSSQTDLKDLARYLDLPSESIPVGLEMLKLSLEHLVLAQTRPREAVAPPDRFFADNLMLVDLLNDLLSAGREEEAVARVMELFHLLFAPGVLDYKPLFSGQPGEKAPLLDEFNWTGSGRGFEIALKHKNQVMGSLILDDLAFAQYKERYLALALPLSKVCALAIKKARDLEEQKKVQEAIRRMAGIVESSDDAIIGKTLEGVIVSWNQGARRIYGYEKQEVLGKHVSFLLPQDQPDEITRMLEKIRQGKSADPVETVWVSKEGRLSDVSLQVSPIRDEQGRVVGASSIARDITEEKQRALTERKSLEAQLLQAQKLESVGRLAGGIAHDFNNLLAVVLGYCELSLEDVPESDPTYYNLTQISQAAQRARRLTRQLLAFARKQVLSVTSVDLSEAVSEFIGMIKRLIGEDVKIELDLAGNLPQILADRAMIEQVLLNLAVNARDAMPKGGVLALSTSQVELDEGYSATKFAVVPGEYVMISVSDTGEGMDEETRQKIFEPFFSTKGPGQGTGLGLATVYGIVKQHGGNIWVYSEPGQGTVFKIYFPVTKIKGQVVSAPKEEDLPMVEGEVVLVVEDEKELRELICCVLTKQGYEVLCCEGPETALAAAAQYEDKIDLMLTDVVMPKMNGKELYDKLFVQRPGLLVVFMSGYTEDVIANQGILHNGINFLQKPFSTKELHRKLRVVLSA</sequence>
<dbReference type="InterPro" id="IPR000014">
    <property type="entry name" value="PAS"/>
</dbReference>
<dbReference type="STRING" id="1429043.X474_15170"/>
<keyword evidence="5" id="KW-0547">Nucleotide-binding</keyword>
<dbReference type="SMART" id="SM00086">
    <property type="entry name" value="PAC"/>
    <property type="match status" value="1"/>
</dbReference>
<evidence type="ECO:0000256" key="3">
    <source>
        <dbReference type="ARBA" id="ARBA00022553"/>
    </source>
</evidence>
<evidence type="ECO:0000259" key="12">
    <source>
        <dbReference type="PROSITE" id="PS50110"/>
    </source>
</evidence>
<dbReference type="PRINTS" id="PR00344">
    <property type="entry name" value="BCTRLSENSOR"/>
</dbReference>
<reference evidence="15 16" key="1">
    <citation type="submission" date="2013-11" db="EMBL/GenBank/DDBJ databases">
        <title>Metagenomic analysis of a methanogenic consortium involved in long chain n-alkane degradation.</title>
        <authorList>
            <person name="Davidova I.A."/>
            <person name="Callaghan A.V."/>
            <person name="Wawrik B."/>
            <person name="Pruitt S."/>
            <person name="Marks C."/>
            <person name="Duncan K.E."/>
            <person name="Suflita J.M."/>
        </authorList>
    </citation>
    <scope>NUCLEOTIDE SEQUENCE [LARGE SCALE GENOMIC DNA]</scope>
    <source>
        <strain evidence="15 16">SPR</strain>
    </source>
</reference>
<keyword evidence="3 9" id="KW-0597">Phosphoprotein</keyword>
<dbReference type="PATRIC" id="fig|1429043.3.peg.3210"/>
<evidence type="ECO:0000259" key="11">
    <source>
        <dbReference type="PROSITE" id="PS50109"/>
    </source>
</evidence>
<accession>A0A0D2GE13</accession>
<dbReference type="SUPFAM" id="SSF52172">
    <property type="entry name" value="CheY-like"/>
    <property type="match status" value="1"/>
</dbReference>
<dbReference type="Pfam" id="PF02518">
    <property type="entry name" value="HATPase_c"/>
    <property type="match status" value="1"/>
</dbReference>
<organism evidence="15 16">
    <name type="scientific">Dethiosulfatarculus sandiegensis</name>
    <dbReference type="NCBI Taxonomy" id="1429043"/>
    <lineage>
        <taxon>Bacteria</taxon>
        <taxon>Pseudomonadati</taxon>
        <taxon>Thermodesulfobacteriota</taxon>
        <taxon>Desulfarculia</taxon>
        <taxon>Desulfarculales</taxon>
        <taxon>Desulfarculaceae</taxon>
        <taxon>Dethiosulfatarculus</taxon>
    </lineage>
</organism>
<protein>
    <recommendedName>
        <fullName evidence="2">histidine kinase</fullName>
        <ecNumber evidence="2">2.7.13.3</ecNumber>
    </recommendedName>
</protein>
<evidence type="ECO:0000256" key="2">
    <source>
        <dbReference type="ARBA" id="ARBA00012438"/>
    </source>
</evidence>
<evidence type="ECO:0000256" key="10">
    <source>
        <dbReference type="SAM" id="Coils"/>
    </source>
</evidence>
<keyword evidence="4" id="KW-0808">Transferase</keyword>
<dbReference type="InterPro" id="IPR011006">
    <property type="entry name" value="CheY-like_superfamily"/>
</dbReference>
<dbReference type="Gene3D" id="1.10.287.130">
    <property type="match status" value="1"/>
</dbReference>
<dbReference type="Gene3D" id="3.30.565.10">
    <property type="entry name" value="Histidine kinase-like ATPase, C-terminal domain"/>
    <property type="match status" value="1"/>
</dbReference>
<evidence type="ECO:0000256" key="4">
    <source>
        <dbReference type="ARBA" id="ARBA00022679"/>
    </source>
</evidence>
<dbReference type="PROSITE" id="PS50110">
    <property type="entry name" value="RESPONSE_REGULATORY"/>
    <property type="match status" value="1"/>
</dbReference>
<evidence type="ECO:0000256" key="1">
    <source>
        <dbReference type="ARBA" id="ARBA00000085"/>
    </source>
</evidence>
<keyword evidence="7" id="KW-0067">ATP-binding</keyword>
<evidence type="ECO:0000259" key="13">
    <source>
        <dbReference type="PROSITE" id="PS50112"/>
    </source>
</evidence>
<dbReference type="GO" id="GO:0000155">
    <property type="term" value="F:phosphorelay sensor kinase activity"/>
    <property type="evidence" value="ECO:0007669"/>
    <property type="project" value="InterPro"/>
</dbReference>
<dbReference type="PROSITE" id="PS50113">
    <property type="entry name" value="PAC"/>
    <property type="match status" value="1"/>
</dbReference>
<evidence type="ECO:0000256" key="5">
    <source>
        <dbReference type="ARBA" id="ARBA00022741"/>
    </source>
</evidence>
<evidence type="ECO:0000256" key="8">
    <source>
        <dbReference type="ARBA" id="ARBA00023012"/>
    </source>
</evidence>
<evidence type="ECO:0000313" key="16">
    <source>
        <dbReference type="Proteomes" id="UP000032233"/>
    </source>
</evidence>
<dbReference type="InterPro" id="IPR001610">
    <property type="entry name" value="PAC"/>
</dbReference>
<dbReference type="InParanoid" id="A0A0D2GE13"/>
<feature type="coiled-coil region" evidence="10">
    <location>
        <begin position="443"/>
        <end position="470"/>
    </location>
</feature>
<dbReference type="SUPFAM" id="SSF55874">
    <property type="entry name" value="ATPase domain of HSP90 chaperone/DNA topoisomerase II/histidine kinase"/>
    <property type="match status" value="1"/>
</dbReference>
<evidence type="ECO:0000256" key="6">
    <source>
        <dbReference type="ARBA" id="ARBA00022777"/>
    </source>
</evidence>
<dbReference type="InterPro" id="IPR036890">
    <property type="entry name" value="HATPase_C_sf"/>
</dbReference>
<dbReference type="SUPFAM" id="SSF55785">
    <property type="entry name" value="PYP-like sensor domain (PAS domain)"/>
    <property type="match status" value="1"/>
</dbReference>
<dbReference type="AlphaFoldDB" id="A0A0D2GE13"/>
<dbReference type="CDD" id="cd00082">
    <property type="entry name" value="HisKA"/>
    <property type="match status" value="1"/>
</dbReference>
<dbReference type="SMART" id="SM00091">
    <property type="entry name" value="PAS"/>
    <property type="match status" value="1"/>
</dbReference>
<dbReference type="InterPro" id="IPR035965">
    <property type="entry name" value="PAS-like_dom_sf"/>
</dbReference>
<dbReference type="SMART" id="SM00448">
    <property type="entry name" value="REC"/>
    <property type="match status" value="1"/>
</dbReference>
<dbReference type="CDD" id="cd00130">
    <property type="entry name" value="PAS"/>
    <property type="match status" value="1"/>
</dbReference>
<dbReference type="PANTHER" id="PTHR43065:SF46">
    <property type="entry name" value="C4-DICARBOXYLATE TRANSPORT SENSOR PROTEIN DCTB"/>
    <property type="match status" value="1"/>
</dbReference>
<dbReference type="InterPro" id="IPR001789">
    <property type="entry name" value="Sig_transdc_resp-reg_receiver"/>
</dbReference>
<dbReference type="NCBIfam" id="TIGR00229">
    <property type="entry name" value="sensory_box"/>
    <property type="match status" value="1"/>
</dbReference>
<dbReference type="InterPro" id="IPR036097">
    <property type="entry name" value="HisK_dim/P_sf"/>
</dbReference>
<dbReference type="GO" id="GO:0005524">
    <property type="term" value="F:ATP binding"/>
    <property type="evidence" value="ECO:0007669"/>
    <property type="project" value="UniProtKB-KW"/>
</dbReference>
<dbReference type="Pfam" id="PF00072">
    <property type="entry name" value="Response_reg"/>
    <property type="match status" value="1"/>
</dbReference>
<dbReference type="Pfam" id="PF07796">
    <property type="entry name" value="DUF1638"/>
    <property type="match status" value="1"/>
</dbReference>
<keyword evidence="10" id="KW-0175">Coiled coil</keyword>
<evidence type="ECO:0000259" key="14">
    <source>
        <dbReference type="PROSITE" id="PS50113"/>
    </source>
</evidence>
<dbReference type="InterPro" id="IPR005467">
    <property type="entry name" value="His_kinase_dom"/>
</dbReference>
<dbReference type="PANTHER" id="PTHR43065">
    <property type="entry name" value="SENSOR HISTIDINE KINASE"/>
    <property type="match status" value="1"/>
</dbReference>
<feature type="domain" description="Response regulatory" evidence="12">
    <location>
        <begin position="723"/>
        <end position="839"/>
    </location>
</feature>
<dbReference type="SUPFAM" id="SSF47384">
    <property type="entry name" value="Homodimeric domain of signal transducing histidine kinase"/>
    <property type="match status" value="1"/>
</dbReference>
<proteinExistence type="predicted"/>
<dbReference type="Gene3D" id="3.40.50.2300">
    <property type="match status" value="1"/>
</dbReference>
<keyword evidence="8" id="KW-0902">Two-component regulatory system</keyword>
<gene>
    <name evidence="15" type="ORF">X474_15170</name>
</gene>
<dbReference type="SMART" id="SM00388">
    <property type="entry name" value="HisKA"/>
    <property type="match status" value="1"/>
</dbReference>
<evidence type="ECO:0000256" key="7">
    <source>
        <dbReference type="ARBA" id="ARBA00022840"/>
    </source>
</evidence>
<dbReference type="PROSITE" id="PS50112">
    <property type="entry name" value="PAS"/>
    <property type="match status" value="1"/>
</dbReference>
<feature type="modified residue" description="4-aspartylphosphate" evidence="9">
    <location>
        <position position="774"/>
    </location>
</feature>